<reference evidence="6 7" key="1">
    <citation type="submission" date="2020-11" db="EMBL/GenBank/DDBJ databases">
        <title>P. mediterranea TC4 genome.</title>
        <authorList>
            <person name="Molmeret M."/>
        </authorList>
    </citation>
    <scope>NUCLEOTIDE SEQUENCE [LARGE SCALE GENOMIC DNA]</scope>
    <source>
        <strain evidence="6 7">TC4</strain>
    </source>
</reference>
<keyword evidence="3" id="KW-0808">Transferase</keyword>
<dbReference type="PANTHER" id="PTHR12526:SF640">
    <property type="entry name" value="COLANIC ACID BIOSYNTHESIS GLYCOSYLTRANSFERASE WCAL-RELATED"/>
    <property type="match status" value="1"/>
</dbReference>
<sequence length="365" mass="41232">MNIAIFSPNKNPYSETFIQAHKNGLKGKVYYYYGKDFHIQLEGEDKIKRELSLLKKIKNKALGVKNSSVYWADLTHSINKNKIDIILIEYGTHAYRLMPLLKGVDIPVVVHFHGYDATVKSVIERVDNYKDVFLRANTVIAVSNKMKEMLLKIDCPKEKIVLNTYGPREEFLSVKATCHKKQFIAIGRFTDKKAPYYTILAFAQATKKCTEARLIMAGNGELLNASKNLVRHLGLESQVIFPGVIDSNTYKNYLKESRAFVQHSITADSGDMEGTPLAVLEASAAGVPVISTFHAGIPDVILHEKTGLLCEEHDVTKMASYMEQLLQDESKAIQYGKASQKRIKEKFTLKRHLDSLDKVFEKLIS</sequence>
<evidence type="ECO:0000256" key="1">
    <source>
        <dbReference type="ARBA" id="ARBA00009481"/>
    </source>
</evidence>
<dbReference type="Pfam" id="PF13439">
    <property type="entry name" value="Glyco_transf_4"/>
    <property type="match status" value="1"/>
</dbReference>
<evidence type="ECO:0000313" key="6">
    <source>
        <dbReference type="EMBL" id="MBF4983623.1"/>
    </source>
</evidence>
<comment type="similarity">
    <text evidence="1">Belongs to the glycosyltransferase group 1 family. Glycosyltransferase 4 subfamily.</text>
</comment>
<dbReference type="Pfam" id="PF00534">
    <property type="entry name" value="Glycos_transf_1"/>
    <property type="match status" value="1"/>
</dbReference>
<feature type="domain" description="Glycosyltransferase subfamily 4-like N-terminal" evidence="5">
    <location>
        <begin position="71"/>
        <end position="161"/>
    </location>
</feature>
<accession>A0ABS0A2N8</accession>
<proteinExistence type="inferred from homology"/>
<organism evidence="6 7">
    <name type="scientific">Nonlabens mediterrranea</name>
    <dbReference type="NCBI Taxonomy" id="1419947"/>
    <lineage>
        <taxon>Bacteria</taxon>
        <taxon>Pseudomonadati</taxon>
        <taxon>Bacteroidota</taxon>
        <taxon>Flavobacteriia</taxon>
        <taxon>Flavobacteriales</taxon>
        <taxon>Flavobacteriaceae</taxon>
        <taxon>Nonlabens</taxon>
    </lineage>
</organism>
<dbReference type="InterPro" id="IPR001296">
    <property type="entry name" value="Glyco_trans_1"/>
</dbReference>
<name>A0ABS0A2N8_9FLAO</name>
<evidence type="ECO:0000313" key="7">
    <source>
        <dbReference type="Proteomes" id="UP001194729"/>
    </source>
</evidence>
<evidence type="ECO:0000259" key="5">
    <source>
        <dbReference type="Pfam" id="PF13439"/>
    </source>
</evidence>
<evidence type="ECO:0000256" key="3">
    <source>
        <dbReference type="ARBA" id="ARBA00022679"/>
    </source>
</evidence>
<dbReference type="Gene3D" id="3.40.50.2000">
    <property type="entry name" value="Glycogen Phosphorylase B"/>
    <property type="match status" value="2"/>
</dbReference>
<dbReference type="PANTHER" id="PTHR12526">
    <property type="entry name" value="GLYCOSYLTRANSFERASE"/>
    <property type="match status" value="1"/>
</dbReference>
<evidence type="ECO:0000256" key="2">
    <source>
        <dbReference type="ARBA" id="ARBA00022676"/>
    </source>
</evidence>
<feature type="domain" description="Glycosyl transferase family 1" evidence="4">
    <location>
        <begin position="180"/>
        <end position="342"/>
    </location>
</feature>
<dbReference type="InterPro" id="IPR028098">
    <property type="entry name" value="Glyco_trans_4-like_N"/>
</dbReference>
<dbReference type="EMBL" id="JADKYU010000236">
    <property type="protein sequence ID" value="MBF4983623.1"/>
    <property type="molecule type" value="Genomic_DNA"/>
</dbReference>
<dbReference type="SUPFAM" id="SSF53756">
    <property type="entry name" value="UDP-Glycosyltransferase/glycogen phosphorylase"/>
    <property type="match status" value="1"/>
</dbReference>
<keyword evidence="7" id="KW-1185">Reference proteome</keyword>
<dbReference type="Proteomes" id="UP001194729">
    <property type="component" value="Unassembled WGS sequence"/>
</dbReference>
<comment type="caution">
    <text evidence="6">The sequence shown here is derived from an EMBL/GenBank/DDBJ whole genome shotgun (WGS) entry which is preliminary data.</text>
</comment>
<dbReference type="CDD" id="cd03801">
    <property type="entry name" value="GT4_PimA-like"/>
    <property type="match status" value="1"/>
</dbReference>
<protein>
    <submittedName>
        <fullName evidence="6">Glycosyltransferase family 4 protein</fullName>
    </submittedName>
</protein>
<keyword evidence="2" id="KW-0328">Glycosyltransferase</keyword>
<gene>
    <name evidence="6" type="ORF">FNJ87_04530</name>
</gene>
<evidence type="ECO:0000259" key="4">
    <source>
        <dbReference type="Pfam" id="PF00534"/>
    </source>
</evidence>